<name>A0A2B7JNG2_CUTAC</name>
<dbReference type="GeneID" id="92857982"/>
<reference evidence="8 9" key="1">
    <citation type="submission" date="2017-02" db="EMBL/GenBank/DDBJ databases">
        <title>Prevalence of linear plasmids in Cutibacterium acnes isolates obtained from cancerous prostatic tissue.</title>
        <authorList>
            <person name="Davidsson S."/>
            <person name="Bruggemann H."/>
        </authorList>
    </citation>
    <scope>NUCLEOTIDE SEQUENCE [LARGE SCALE GENOMIC DNA]</scope>
    <source>
        <strain evidence="8 9">11-78</strain>
    </source>
</reference>
<evidence type="ECO:0000313" key="8">
    <source>
        <dbReference type="EMBL" id="PGF33787.1"/>
    </source>
</evidence>
<dbReference type="EMBL" id="CP031442">
    <property type="protein sequence ID" value="AXM07374.1"/>
    <property type="molecule type" value="Genomic_DNA"/>
</dbReference>
<dbReference type="InterPro" id="IPR036291">
    <property type="entry name" value="NAD(P)-bd_dom_sf"/>
</dbReference>
<dbReference type="CDD" id="cd08254">
    <property type="entry name" value="hydroxyacyl_CoA_DH"/>
    <property type="match status" value="1"/>
</dbReference>
<dbReference type="SMART" id="SM00829">
    <property type="entry name" value="PKS_ER"/>
    <property type="match status" value="1"/>
</dbReference>
<comment type="similarity">
    <text evidence="5">Belongs to the zinc-containing alcohol dehydrogenase family.</text>
</comment>
<sequence length="347" mass="36940">MTETMLAERFHAADRSITLEDIPIPHPGPGEVLVKVAYCGICHSDLSLISGAFPAALPVVTQGHEASGTIVELGAGVIGWKEGDRVIPSAGRPCLKCRKCRRGAFTDCLDLNLMAFAYDGAWAEYHIAQASGMTKIPDNVPLDQAALLADAVSTPYAAVVRTGKVHMGNAVAVWGVGGVGTHLVQLAKLAGGVPVIAIDLNDAVLERAKRVGADHTLRSDDPELMQKIEDITHGRMIDVAFDAVGIKPTLRACVDSLDVDGKAVSVGLSAQDIDAGPFLNFNLQRKQVLGHLGYKSQDIALLAEMLSYHRLDLTESISKVIPLKDVESGIAELESHQGNPIRILVKP</sequence>
<dbReference type="InterPro" id="IPR013149">
    <property type="entry name" value="ADH-like_C"/>
</dbReference>
<evidence type="ECO:0000259" key="6">
    <source>
        <dbReference type="SMART" id="SM00829"/>
    </source>
</evidence>
<dbReference type="OMA" id="LRIQLMA"/>
<keyword evidence="3 5" id="KW-0862">Zinc</keyword>
<dbReference type="Pfam" id="PF08240">
    <property type="entry name" value="ADH_N"/>
    <property type="match status" value="1"/>
</dbReference>
<dbReference type="EMBL" id="MVCE01000003">
    <property type="protein sequence ID" value="PGF33787.1"/>
    <property type="molecule type" value="Genomic_DNA"/>
</dbReference>
<evidence type="ECO:0000256" key="5">
    <source>
        <dbReference type="RuleBase" id="RU361277"/>
    </source>
</evidence>
<evidence type="ECO:0000256" key="1">
    <source>
        <dbReference type="ARBA" id="ARBA00001947"/>
    </source>
</evidence>
<evidence type="ECO:0000313" key="7">
    <source>
        <dbReference type="EMBL" id="AXM07374.1"/>
    </source>
</evidence>
<dbReference type="InterPro" id="IPR050129">
    <property type="entry name" value="Zn_alcohol_dh"/>
</dbReference>
<proteinExistence type="inferred from homology"/>
<dbReference type="GO" id="GO:0008270">
    <property type="term" value="F:zinc ion binding"/>
    <property type="evidence" value="ECO:0007669"/>
    <property type="project" value="InterPro"/>
</dbReference>
<dbReference type="SUPFAM" id="SSF51735">
    <property type="entry name" value="NAD(P)-binding Rossmann-fold domains"/>
    <property type="match status" value="1"/>
</dbReference>
<dbReference type="InterPro" id="IPR020843">
    <property type="entry name" value="ER"/>
</dbReference>
<dbReference type="OrthoDB" id="334894at2"/>
<protein>
    <submittedName>
        <fullName evidence="8">Zinc-binding dehydrogenase</fullName>
    </submittedName>
</protein>
<accession>A0A2B7JNG2</accession>
<dbReference type="RefSeq" id="WP_002516239.1">
    <property type="nucleotide sequence ID" value="NZ_AP022844.1"/>
</dbReference>
<dbReference type="AlphaFoldDB" id="A0A2B7JNG2"/>
<feature type="domain" description="Enoyl reductase (ER)" evidence="6">
    <location>
        <begin position="12"/>
        <end position="345"/>
    </location>
</feature>
<evidence type="ECO:0000256" key="3">
    <source>
        <dbReference type="ARBA" id="ARBA00022833"/>
    </source>
</evidence>
<evidence type="ECO:0000313" key="10">
    <source>
        <dbReference type="Proteomes" id="UP000256621"/>
    </source>
</evidence>
<dbReference type="PROSITE" id="PS00059">
    <property type="entry name" value="ADH_ZINC"/>
    <property type="match status" value="1"/>
</dbReference>
<evidence type="ECO:0000313" key="9">
    <source>
        <dbReference type="Proteomes" id="UP000226191"/>
    </source>
</evidence>
<keyword evidence="2 5" id="KW-0479">Metal-binding</keyword>
<dbReference type="Pfam" id="PF00107">
    <property type="entry name" value="ADH_zinc_N"/>
    <property type="match status" value="1"/>
</dbReference>
<dbReference type="InterPro" id="IPR011032">
    <property type="entry name" value="GroES-like_sf"/>
</dbReference>
<evidence type="ECO:0000256" key="2">
    <source>
        <dbReference type="ARBA" id="ARBA00022723"/>
    </source>
</evidence>
<evidence type="ECO:0000256" key="4">
    <source>
        <dbReference type="ARBA" id="ARBA00023002"/>
    </source>
</evidence>
<dbReference type="PANTHER" id="PTHR43401:SF2">
    <property type="entry name" value="L-THREONINE 3-DEHYDROGENASE"/>
    <property type="match status" value="1"/>
</dbReference>
<dbReference type="InterPro" id="IPR002328">
    <property type="entry name" value="ADH_Zn_CS"/>
</dbReference>
<reference evidence="7 10" key="2">
    <citation type="submission" date="2018-08" db="EMBL/GenBank/DDBJ databases">
        <title>Genome sequencing of Cutibacterium acnes KCOM 1315.</title>
        <authorList>
            <person name="Kook J.-K."/>
            <person name="Park S.-N."/>
            <person name="Lim Y.K."/>
        </authorList>
    </citation>
    <scope>NUCLEOTIDE SEQUENCE [LARGE SCALE GENOMIC DNA]</scope>
    <source>
        <strain evidence="7 10">KCOM 1315</strain>
    </source>
</reference>
<dbReference type="Gene3D" id="3.90.180.10">
    <property type="entry name" value="Medium-chain alcohol dehydrogenases, catalytic domain"/>
    <property type="match status" value="1"/>
</dbReference>
<keyword evidence="4" id="KW-0560">Oxidoreductase</keyword>
<dbReference type="Proteomes" id="UP000226191">
    <property type="component" value="Unassembled WGS sequence"/>
</dbReference>
<dbReference type="Proteomes" id="UP000256621">
    <property type="component" value="Chromosome"/>
</dbReference>
<dbReference type="GO" id="GO:0016491">
    <property type="term" value="F:oxidoreductase activity"/>
    <property type="evidence" value="ECO:0007669"/>
    <property type="project" value="UniProtKB-KW"/>
</dbReference>
<gene>
    <name evidence="8" type="ORF">B1B09_07655</name>
    <name evidence="7" type="ORF">DXN06_09790</name>
</gene>
<comment type="cofactor">
    <cofactor evidence="1 5">
        <name>Zn(2+)</name>
        <dbReference type="ChEBI" id="CHEBI:29105"/>
    </cofactor>
</comment>
<dbReference type="SUPFAM" id="SSF50129">
    <property type="entry name" value="GroES-like"/>
    <property type="match status" value="1"/>
</dbReference>
<dbReference type="PANTHER" id="PTHR43401">
    <property type="entry name" value="L-THREONINE 3-DEHYDROGENASE"/>
    <property type="match status" value="1"/>
</dbReference>
<dbReference type="InterPro" id="IPR013154">
    <property type="entry name" value="ADH-like_N"/>
</dbReference>
<organism evidence="8 9">
    <name type="scientific">Cutibacterium acnes</name>
    <name type="common">Propionibacterium acnes</name>
    <dbReference type="NCBI Taxonomy" id="1747"/>
    <lineage>
        <taxon>Bacteria</taxon>
        <taxon>Bacillati</taxon>
        <taxon>Actinomycetota</taxon>
        <taxon>Actinomycetes</taxon>
        <taxon>Propionibacteriales</taxon>
        <taxon>Propionibacteriaceae</taxon>
        <taxon>Cutibacterium</taxon>
    </lineage>
</organism>